<dbReference type="AlphaFoldDB" id="A0AA37X3L0"/>
<proteinExistence type="predicted"/>
<name>A0AA37X3L0_9RHOB</name>
<gene>
    <name evidence="1" type="ORF">GCM10010873_34790</name>
</gene>
<sequence>MAVDTNYRAGIKLLFKNEWGSLVATFARFEYALKLAGYLKYEKPGTSAEAGWAGFAADLGDGFLAHCRGLPEVQVLFNAPPRLLKVDRDREVSWKKARAVNSVSDFFLVIQDVRGSLFHGDAKVHGERDGERIEAAQAVLDEAWGWALQDKANARLVRFCEAFRFTQ</sequence>
<accession>A0AA37X3L0</accession>
<keyword evidence="2" id="KW-1185">Reference proteome</keyword>
<organism evidence="1 2">
    <name type="scientific">Cypionkella aquatica</name>
    <dbReference type="NCBI Taxonomy" id="1756042"/>
    <lineage>
        <taxon>Bacteria</taxon>
        <taxon>Pseudomonadati</taxon>
        <taxon>Pseudomonadota</taxon>
        <taxon>Alphaproteobacteria</taxon>
        <taxon>Rhodobacterales</taxon>
        <taxon>Paracoccaceae</taxon>
        <taxon>Cypionkella</taxon>
    </lineage>
</organism>
<evidence type="ECO:0000313" key="2">
    <source>
        <dbReference type="Proteomes" id="UP001157355"/>
    </source>
</evidence>
<evidence type="ECO:0000313" key="1">
    <source>
        <dbReference type="EMBL" id="GLS88505.1"/>
    </source>
</evidence>
<reference evidence="1 2" key="1">
    <citation type="journal article" date="2014" name="Int. J. Syst. Evol. Microbiol.">
        <title>Complete genome sequence of Corynebacterium casei LMG S-19264T (=DSM 44701T), isolated from a smear-ripened cheese.</title>
        <authorList>
            <consortium name="US DOE Joint Genome Institute (JGI-PGF)"/>
            <person name="Walter F."/>
            <person name="Albersmeier A."/>
            <person name="Kalinowski J."/>
            <person name="Ruckert C."/>
        </authorList>
    </citation>
    <scope>NUCLEOTIDE SEQUENCE [LARGE SCALE GENOMIC DNA]</scope>
    <source>
        <strain evidence="1 2">NBRC 111766</strain>
    </source>
</reference>
<comment type="caution">
    <text evidence="1">The sequence shown here is derived from an EMBL/GenBank/DDBJ whole genome shotgun (WGS) entry which is preliminary data.</text>
</comment>
<dbReference type="EMBL" id="BSPP01000013">
    <property type="protein sequence ID" value="GLS88505.1"/>
    <property type="molecule type" value="Genomic_DNA"/>
</dbReference>
<protein>
    <submittedName>
        <fullName evidence="1">Uncharacterized protein</fullName>
    </submittedName>
</protein>
<dbReference type="RefSeq" id="WP_284326648.1">
    <property type="nucleotide sequence ID" value="NZ_BSPP01000013.1"/>
</dbReference>
<dbReference type="Proteomes" id="UP001157355">
    <property type="component" value="Unassembled WGS sequence"/>
</dbReference>